<name>A0A1Q3DIH1_CEPFO</name>
<dbReference type="EMBL" id="BDDD01009061">
    <property type="protein sequence ID" value="GAV92195.1"/>
    <property type="molecule type" value="Genomic_DNA"/>
</dbReference>
<feature type="transmembrane region" description="Helical" evidence="1">
    <location>
        <begin position="125"/>
        <end position="151"/>
    </location>
</feature>
<dbReference type="PANTHER" id="PTHR24177">
    <property type="entry name" value="CASKIN"/>
    <property type="match status" value="1"/>
</dbReference>
<dbReference type="InterPro" id="IPR026961">
    <property type="entry name" value="PGG_dom"/>
</dbReference>
<dbReference type="OrthoDB" id="1652385at2759"/>
<comment type="caution">
    <text evidence="3">The sequence shown here is derived from an EMBL/GenBank/DDBJ whole genome shotgun (WGS) entry which is preliminary data.</text>
</comment>
<sequence>EVEKWIKPELINKRDEDKKTAWELFTEKHEDLVRKGESWMKDTSNSCMVVATLISRVVFPAAFTVPGGNSSEGVTIFLGKNAFEVFIISDALALLSSLTSLLMFLSILTAKYAEEDFLKSLPLRLIIGLATLFFAIAAVMTSFVATLWIILNDRVRRVTIPITALASIPVTVCDTSTSLVY</sequence>
<dbReference type="Pfam" id="PF13962">
    <property type="entry name" value="PGG"/>
    <property type="match status" value="1"/>
</dbReference>
<dbReference type="STRING" id="3775.A0A1Q3DIH1"/>
<evidence type="ECO:0000259" key="2">
    <source>
        <dbReference type="Pfam" id="PF13962"/>
    </source>
</evidence>
<proteinExistence type="predicted"/>
<dbReference type="InParanoid" id="A0A1Q3DIH1"/>
<accession>A0A1Q3DIH1</accession>
<keyword evidence="4" id="KW-1185">Reference proteome</keyword>
<keyword evidence="1" id="KW-1133">Transmembrane helix</keyword>
<evidence type="ECO:0000313" key="4">
    <source>
        <dbReference type="Proteomes" id="UP000187406"/>
    </source>
</evidence>
<dbReference type="Proteomes" id="UP000187406">
    <property type="component" value="Unassembled WGS sequence"/>
</dbReference>
<keyword evidence="1" id="KW-0472">Membrane</keyword>
<organism evidence="3 4">
    <name type="scientific">Cephalotus follicularis</name>
    <name type="common">Albany pitcher plant</name>
    <dbReference type="NCBI Taxonomy" id="3775"/>
    <lineage>
        <taxon>Eukaryota</taxon>
        <taxon>Viridiplantae</taxon>
        <taxon>Streptophyta</taxon>
        <taxon>Embryophyta</taxon>
        <taxon>Tracheophyta</taxon>
        <taxon>Spermatophyta</taxon>
        <taxon>Magnoliopsida</taxon>
        <taxon>eudicotyledons</taxon>
        <taxon>Gunneridae</taxon>
        <taxon>Pentapetalae</taxon>
        <taxon>rosids</taxon>
        <taxon>fabids</taxon>
        <taxon>Oxalidales</taxon>
        <taxon>Cephalotaceae</taxon>
        <taxon>Cephalotus</taxon>
    </lineage>
</organism>
<protein>
    <submittedName>
        <fullName evidence="3">PGG domain-containing protein</fullName>
    </submittedName>
</protein>
<dbReference type="GO" id="GO:0016020">
    <property type="term" value="C:membrane"/>
    <property type="evidence" value="ECO:0007669"/>
    <property type="project" value="TreeGrafter"/>
</dbReference>
<keyword evidence="1" id="KW-0812">Transmembrane</keyword>
<evidence type="ECO:0000313" key="3">
    <source>
        <dbReference type="EMBL" id="GAV92195.1"/>
    </source>
</evidence>
<feature type="transmembrane region" description="Helical" evidence="1">
    <location>
        <begin position="85"/>
        <end position="105"/>
    </location>
</feature>
<feature type="non-terminal residue" evidence="3">
    <location>
        <position position="1"/>
    </location>
</feature>
<dbReference type="PANTHER" id="PTHR24177:SF365">
    <property type="entry name" value="ANKYRIN REPEAT-CONTAINING PROTEIN NPR4-LIKE ISOFORM X1"/>
    <property type="match status" value="1"/>
</dbReference>
<reference evidence="4" key="1">
    <citation type="submission" date="2016-04" db="EMBL/GenBank/DDBJ databases">
        <title>Cephalotus genome sequencing.</title>
        <authorList>
            <person name="Fukushima K."/>
            <person name="Hasebe M."/>
            <person name="Fang X."/>
        </authorList>
    </citation>
    <scope>NUCLEOTIDE SEQUENCE [LARGE SCALE GENOMIC DNA]</scope>
    <source>
        <strain evidence="4">cv. St1</strain>
    </source>
</reference>
<dbReference type="AlphaFoldDB" id="A0A1Q3DIH1"/>
<gene>
    <name evidence="3" type="ORF">CFOL_v3_35576</name>
</gene>
<evidence type="ECO:0000256" key="1">
    <source>
        <dbReference type="SAM" id="Phobius"/>
    </source>
</evidence>
<feature type="domain" description="PGG" evidence="2">
    <location>
        <begin position="38"/>
        <end position="149"/>
    </location>
</feature>